<dbReference type="Gene3D" id="3.40.710.10">
    <property type="entry name" value="DD-peptidase/beta-lactamase superfamily"/>
    <property type="match status" value="1"/>
</dbReference>
<evidence type="ECO:0000313" key="21">
    <source>
        <dbReference type="Proteomes" id="UP000265540"/>
    </source>
</evidence>
<keyword evidence="17" id="KW-0812">Transmembrane</keyword>
<gene>
    <name evidence="20" type="ORF">C4561_02415</name>
</gene>
<dbReference type="Gene3D" id="1.10.3810.10">
    <property type="entry name" value="Biosynthetic peptidoglycan transglycosylase-like"/>
    <property type="match status" value="1"/>
</dbReference>
<evidence type="ECO:0000256" key="2">
    <source>
        <dbReference type="ARBA" id="ARBA00007090"/>
    </source>
</evidence>
<keyword evidence="10" id="KW-0133">Cell shape</keyword>
<comment type="catalytic activity">
    <reaction evidence="16">
        <text>[GlcNAc-(1-&gt;4)-Mur2Ac(oyl-L-Ala-gamma-D-Glu-L-Lys-D-Ala-D-Ala)](n)-di-trans,octa-cis-undecaprenyl diphosphate + beta-D-GlcNAc-(1-&gt;4)-Mur2Ac(oyl-L-Ala-gamma-D-Glu-L-Lys-D-Ala-D-Ala)-di-trans,octa-cis-undecaprenyl diphosphate = [GlcNAc-(1-&gt;4)-Mur2Ac(oyl-L-Ala-gamma-D-Glu-L-Lys-D-Ala-D-Ala)](n+1)-di-trans,octa-cis-undecaprenyl diphosphate + di-trans,octa-cis-undecaprenyl diphosphate + H(+)</text>
        <dbReference type="Rhea" id="RHEA:23708"/>
        <dbReference type="Rhea" id="RHEA-COMP:9602"/>
        <dbReference type="Rhea" id="RHEA-COMP:9603"/>
        <dbReference type="ChEBI" id="CHEBI:15378"/>
        <dbReference type="ChEBI" id="CHEBI:58405"/>
        <dbReference type="ChEBI" id="CHEBI:60033"/>
        <dbReference type="ChEBI" id="CHEBI:78435"/>
        <dbReference type="EC" id="2.4.99.28"/>
    </reaction>
</comment>
<feature type="transmembrane region" description="Helical" evidence="17">
    <location>
        <begin position="107"/>
        <end position="133"/>
    </location>
</feature>
<dbReference type="InterPro" id="IPR001264">
    <property type="entry name" value="Glyco_trans_51"/>
</dbReference>
<dbReference type="PANTHER" id="PTHR32282:SF11">
    <property type="entry name" value="PENICILLIN-BINDING PROTEIN 1B"/>
    <property type="match status" value="1"/>
</dbReference>
<keyword evidence="5" id="KW-0121">Carboxypeptidase</keyword>
<dbReference type="GO" id="GO:0008360">
    <property type="term" value="P:regulation of cell shape"/>
    <property type="evidence" value="ECO:0007669"/>
    <property type="project" value="UniProtKB-KW"/>
</dbReference>
<keyword evidence="14" id="KW-0961">Cell wall biogenesis/degradation</keyword>
<evidence type="ECO:0000259" key="19">
    <source>
        <dbReference type="Pfam" id="PF00912"/>
    </source>
</evidence>
<evidence type="ECO:0000256" key="9">
    <source>
        <dbReference type="ARBA" id="ARBA00022801"/>
    </source>
</evidence>
<dbReference type="PANTHER" id="PTHR32282">
    <property type="entry name" value="BINDING PROTEIN TRANSPEPTIDASE, PUTATIVE-RELATED"/>
    <property type="match status" value="1"/>
</dbReference>
<evidence type="ECO:0000256" key="15">
    <source>
        <dbReference type="ARBA" id="ARBA00034000"/>
    </source>
</evidence>
<keyword evidence="4" id="KW-1003">Cell membrane</keyword>
<reference evidence="20 21" key="1">
    <citation type="journal article" date="2017" name="ISME J.">
        <title>Energy and carbon metabolisms in a deep terrestrial subsurface fluid microbial community.</title>
        <authorList>
            <person name="Momper L."/>
            <person name="Jungbluth S.P."/>
            <person name="Lee M.D."/>
            <person name="Amend J.P."/>
        </authorList>
    </citation>
    <scope>NUCLEOTIDE SEQUENCE [LARGE SCALE GENOMIC DNA]</scope>
    <source>
        <strain evidence="20">SURF_46</strain>
    </source>
</reference>
<name>A0A3A4ZE46_UNCKA</name>
<evidence type="ECO:0000256" key="5">
    <source>
        <dbReference type="ARBA" id="ARBA00022645"/>
    </source>
</evidence>
<keyword evidence="9" id="KW-0378">Hydrolase</keyword>
<evidence type="ECO:0000256" key="7">
    <source>
        <dbReference type="ARBA" id="ARBA00022676"/>
    </source>
</evidence>
<dbReference type="Gene3D" id="2.60.40.10">
    <property type="entry name" value="Immunoglobulins"/>
    <property type="match status" value="1"/>
</dbReference>
<dbReference type="GO" id="GO:0005886">
    <property type="term" value="C:plasma membrane"/>
    <property type="evidence" value="ECO:0007669"/>
    <property type="project" value="UniProtKB-SubCell"/>
</dbReference>
<keyword evidence="8" id="KW-0808">Transferase</keyword>
<evidence type="ECO:0000256" key="13">
    <source>
        <dbReference type="ARBA" id="ARBA00023268"/>
    </source>
</evidence>
<dbReference type="InterPro" id="IPR012338">
    <property type="entry name" value="Beta-lactam/transpept-like"/>
</dbReference>
<evidence type="ECO:0000256" key="1">
    <source>
        <dbReference type="ARBA" id="ARBA00004236"/>
    </source>
</evidence>
<accession>A0A3A4ZE46</accession>
<dbReference type="SUPFAM" id="SSF56601">
    <property type="entry name" value="beta-lactamase/transpeptidase-like"/>
    <property type="match status" value="1"/>
</dbReference>
<dbReference type="SUPFAM" id="SSF53955">
    <property type="entry name" value="Lysozyme-like"/>
    <property type="match status" value="1"/>
</dbReference>
<comment type="similarity">
    <text evidence="3">In the N-terminal section; belongs to the glycosyltransferase 51 family.</text>
</comment>
<comment type="subcellular location">
    <subcellularLocation>
        <location evidence="1">Cell membrane</location>
    </subcellularLocation>
</comment>
<evidence type="ECO:0000256" key="16">
    <source>
        <dbReference type="ARBA" id="ARBA00049902"/>
    </source>
</evidence>
<dbReference type="AlphaFoldDB" id="A0A3A4ZE46"/>
<evidence type="ECO:0000256" key="11">
    <source>
        <dbReference type="ARBA" id="ARBA00022984"/>
    </source>
</evidence>
<dbReference type="FunFam" id="1.10.3810.10:FF:000001">
    <property type="entry name" value="Penicillin-binding protein 1A"/>
    <property type="match status" value="1"/>
</dbReference>
<evidence type="ECO:0000256" key="10">
    <source>
        <dbReference type="ARBA" id="ARBA00022960"/>
    </source>
</evidence>
<evidence type="ECO:0000256" key="8">
    <source>
        <dbReference type="ARBA" id="ARBA00022679"/>
    </source>
</evidence>
<dbReference type="EMBL" id="QZJF01000012">
    <property type="protein sequence ID" value="RJR27382.1"/>
    <property type="molecule type" value="Genomic_DNA"/>
</dbReference>
<dbReference type="GO" id="GO:0009002">
    <property type="term" value="F:serine-type D-Ala-D-Ala carboxypeptidase activity"/>
    <property type="evidence" value="ECO:0007669"/>
    <property type="project" value="UniProtKB-EC"/>
</dbReference>
<evidence type="ECO:0000256" key="14">
    <source>
        <dbReference type="ARBA" id="ARBA00023316"/>
    </source>
</evidence>
<evidence type="ECO:0000256" key="12">
    <source>
        <dbReference type="ARBA" id="ARBA00023136"/>
    </source>
</evidence>
<dbReference type="GO" id="GO:0071555">
    <property type="term" value="P:cell wall organization"/>
    <property type="evidence" value="ECO:0007669"/>
    <property type="project" value="UniProtKB-KW"/>
</dbReference>
<evidence type="ECO:0000256" key="6">
    <source>
        <dbReference type="ARBA" id="ARBA00022670"/>
    </source>
</evidence>
<comment type="caution">
    <text evidence="20">The sequence shown here is derived from an EMBL/GenBank/DDBJ whole genome shotgun (WGS) entry which is preliminary data.</text>
</comment>
<evidence type="ECO:0000256" key="3">
    <source>
        <dbReference type="ARBA" id="ARBA00007739"/>
    </source>
</evidence>
<dbReference type="GO" id="GO:0030288">
    <property type="term" value="C:outer membrane-bounded periplasmic space"/>
    <property type="evidence" value="ECO:0007669"/>
    <property type="project" value="TreeGrafter"/>
</dbReference>
<feature type="domain" description="Glycosyl transferase family 51" evidence="19">
    <location>
        <begin position="159"/>
        <end position="334"/>
    </location>
</feature>
<comment type="similarity">
    <text evidence="2">In the C-terminal section; belongs to the transpeptidase family.</text>
</comment>
<dbReference type="InterPro" id="IPR023346">
    <property type="entry name" value="Lysozyme-like_dom_sf"/>
</dbReference>
<keyword evidence="6" id="KW-0645">Protease</keyword>
<sequence>MSFRLSSSLPGNMLSTPLFKNLFMSSISVITFAIYPSIKVSLTYYNAVQAYNGFAIIRLHLSYNKDMRAKFMTSGSRSRKSRSRAIPKFNIPRPNLSFLNNVKSLTFVTYFASFVLLSMVIGLLVVVIVFAYFSRELPNPDRLLERNFELSTRFYDRNGKMIYELFGDKNRTLIGLDEVSPHIVDATLATEDSDFYIHRGFSIRGMARAMKNMIFGESLQSGSTITQQVIKNTLLTSEQTLPRKIKELILSLQLENKYSKDQILQMYLNESPYGGQNYGIFSAAKAYFNKHPKDLTVAEAAYLAGLPQRPSYYSYYAGDPQAGMERKDYVLYLMNVRGWAGSDGKRFYLGDEDYENAKKEELQFQAASVPFAAPHFVFYAKQILADMFGEELVEQGGLQVTTSIDLDLQEKAQQIVLEEVEKASSMNVWNGSLVVLDAKTAQILAMVGSKGYDLDSQPENCISGITGENSCKFEPYLNVTLANRQPGSAIKPITYATMLSQGYPASFPFLDVPSIFEGSAPDKPYIPVNYDGIFRGVMSLRKSLGNSLNIPAVKSLKIVGIDNMIDMAEKMGISTFKERERYGLSLTLGGGETKLLELTGAFNVFAAKGIYRQPTPIVEIKDSNGNIIYKWQDTGGLKAMDEGTAFIISDILSDDGARSAVFGFGSLLNIPGHQVAVKTGTTDDKRDNYAIGFTPSIVAGAWVGNNNNEEMNPNIASGITGATPIWNRFMKEYLADKPDEKFEAPSSVKKIEIDQLTGLLPQEGFPTRQEWFLEQTQPTARSDWYQRIEICKIDGRIANQGCKDADETDTKTFIKIKAELPEWQTSVDSWVKENYDEETYFPPQMRSRLEFDGDEVENKNDVNVEIIELENGDKVYLNFRLNVEVSAYEDVEVVRIYMDGNKVTNDKSAPYGFNFELDASGIGMHEFEAVAEDEDGNKGSKKVQLEVIGYAR</sequence>
<feature type="transmembrane region" description="Helical" evidence="17">
    <location>
        <begin position="21"/>
        <end position="38"/>
    </location>
</feature>
<dbReference type="GO" id="GO:0008658">
    <property type="term" value="F:penicillin binding"/>
    <property type="evidence" value="ECO:0007669"/>
    <property type="project" value="InterPro"/>
</dbReference>
<evidence type="ECO:0000256" key="4">
    <source>
        <dbReference type="ARBA" id="ARBA00022475"/>
    </source>
</evidence>
<dbReference type="GO" id="GO:0009252">
    <property type="term" value="P:peptidoglycan biosynthetic process"/>
    <property type="evidence" value="ECO:0007669"/>
    <property type="project" value="UniProtKB-KW"/>
</dbReference>
<dbReference type="InterPro" id="IPR001460">
    <property type="entry name" value="PCN-bd_Tpept"/>
</dbReference>
<feature type="domain" description="Penicillin-binding protein transpeptidase" evidence="18">
    <location>
        <begin position="431"/>
        <end position="686"/>
    </location>
</feature>
<dbReference type="Proteomes" id="UP000265540">
    <property type="component" value="Unassembled WGS sequence"/>
</dbReference>
<dbReference type="Pfam" id="PF00912">
    <property type="entry name" value="Transgly"/>
    <property type="match status" value="1"/>
</dbReference>
<comment type="catalytic activity">
    <reaction evidence="15">
        <text>Preferential cleavage: (Ac)2-L-Lys-D-Ala-|-D-Ala. Also transpeptidation of peptidyl-alanyl moieties that are N-acyl substituents of D-alanine.</text>
        <dbReference type="EC" id="3.4.16.4"/>
    </reaction>
</comment>
<keyword evidence="12 17" id="KW-0472">Membrane</keyword>
<evidence type="ECO:0000313" key="20">
    <source>
        <dbReference type="EMBL" id="RJR27382.1"/>
    </source>
</evidence>
<proteinExistence type="inferred from homology"/>
<keyword evidence="17" id="KW-1133">Transmembrane helix</keyword>
<keyword evidence="13" id="KW-0511">Multifunctional enzyme</keyword>
<dbReference type="GO" id="GO:0008955">
    <property type="term" value="F:peptidoglycan glycosyltransferase activity"/>
    <property type="evidence" value="ECO:0007669"/>
    <property type="project" value="UniProtKB-EC"/>
</dbReference>
<organism evidence="20 21">
    <name type="scientific">candidate division WWE3 bacterium</name>
    <dbReference type="NCBI Taxonomy" id="2053526"/>
    <lineage>
        <taxon>Bacteria</taxon>
        <taxon>Katanobacteria</taxon>
    </lineage>
</organism>
<dbReference type="InterPro" id="IPR050396">
    <property type="entry name" value="Glycosyltr_51/Transpeptidase"/>
</dbReference>
<keyword evidence="7" id="KW-0328">Glycosyltransferase</keyword>
<evidence type="ECO:0000259" key="18">
    <source>
        <dbReference type="Pfam" id="PF00905"/>
    </source>
</evidence>
<dbReference type="InterPro" id="IPR036950">
    <property type="entry name" value="PBP_transglycosylase"/>
</dbReference>
<dbReference type="InterPro" id="IPR013783">
    <property type="entry name" value="Ig-like_fold"/>
</dbReference>
<dbReference type="Pfam" id="PF00905">
    <property type="entry name" value="Transpeptidase"/>
    <property type="match status" value="1"/>
</dbReference>
<evidence type="ECO:0000256" key="17">
    <source>
        <dbReference type="SAM" id="Phobius"/>
    </source>
</evidence>
<dbReference type="GO" id="GO:0006508">
    <property type="term" value="P:proteolysis"/>
    <property type="evidence" value="ECO:0007669"/>
    <property type="project" value="UniProtKB-KW"/>
</dbReference>
<keyword evidence="11" id="KW-0573">Peptidoglycan synthesis</keyword>
<protein>
    <submittedName>
        <fullName evidence="20">Uncharacterized protein</fullName>
    </submittedName>
</protein>